<keyword evidence="1" id="KW-0812">Transmembrane</keyword>
<dbReference type="AlphaFoldDB" id="A0A847UDW2"/>
<dbReference type="PANTHER" id="PTHR37810">
    <property type="entry name" value="IMMUNITY PROTEIN SDPI"/>
    <property type="match status" value="1"/>
</dbReference>
<dbReference type="Pfam" id="PF13630">
    <property type="entry name" value="SdpI"/>
    <property type="match status" value="1"/>
</dbReference>
<dbReference type="Proteomes" id="UP000608662">
    <property type="component" value="Unassembled WGS sequence"/>
</dbReference>
<reference evidence="2" key="1">
    <citation type="submission" date="2019-12" db="EMBL/GenBank/DDBJ databases">
        <title>Whole-genome sequence of Halomicrobium mukohataei pws1.</title>
        <authorList>
            <person name="Verma D.K."/>
            <person name="Gopal K."/>
            <person name="Prasad E.S."/>
        </authorList>
    </citation>
    <scope>NUCLEOTIDE SEQUENCE</scope>
    <source>
        <strain evidence="2">Pws1</strain>
    </source>
</reference>
<dbReference type="InterPro" id="IPR025962">
    <property type="entry name" value="SdpI/YhfL"/>
</dbReference>
<feature type="transmembrane region" description="Helical" evidence="1">
    <location>
        <begin position="210"/>
        <end position="231"/>
    </location>
</feature>
<feature type="transmembrane region" description="Helical" evidence="1">
    <location>
        <begin position="107"/>
        <end position="126"/>
    </location>
</feature>
<evidence type="ECO:0000256" key="1">
    <source>
        <dbReference type="SAM" id="Phobius"/>
    </source>
</evidence>
<name>A0A847UDW2_9EURY</name>
<organism evidence="2 3">
    <name type="scientific">Halomicrobium mukohataei</name>
    <dbReference type="NCBI Taxonomy" id="57705"/>
    <lineage>
        <taxon>Archaea</taxon>
        <taxon>Methanobacteriati</taxon>
        <taxon>Methanobacteriota</taxon>
        <taxon>Stenosarchaea group</taxon>
        <taxon>Halobacteria</taxon>
        <taxon>Halobacteriales</taxon>
        <taxon>Haloarculaceae</taxon>
        <taxon>Halomicrobium</taxon>
    </lineage>
</organism>
<evidence type="ECO:0000313" key="2">
    <source>
        <dbReference type="EMBL" id="NLV09690.1"/>
    </source>
</evidence>
<proteinExistence type="predicted"/>
<dbReference type="OrthoDB" id="102247at2157"/>
<sequence length="236" mass="25317">MTGSETTNQNRETWHRRPVGLDAGTLRRSGVVVALTVALAAVAVATRTSSIVVLWDPSDHSSLTLSTPVAVASILALQIALLGGFAIAPRLQLVEERVAPFREAYQWTALALTTLVFVVFAAIVAWNSGLEFGGGQPFVTRIAALLVAVLLYGSAKALPALPQNQFVGIRSPWTLSDEQVWSQTHERAVPLFKTTALIAALAVAAPSPTIALLVIVVPFLSVLGYLFYYSYRVYEG</sequence>
<evidence type="ECO:0008006" key="4">
    <source>
        <dbReference type="Google" id="ProtNLM"/>
    </source>
</evidence>
<protein>
    <recommendedName>
        <fullName evidence="4">DUF1648 domain-containing protein</fullName>
    </recommendedName>
</protein>
<dbReference type="EMBL" id="WOYG01000001">
    <property type="protein sequence ID" value="NLV09690.1"/>
    <property type="molecule type" value="Genomic_DNA"/>
</dbReference>
<feature type="transmembrane region" description="Helical" evidence="1">
    <location>
        <begin position="67"/>
        <end position="87"/>
    </location>
</feature>
<feature type="transmembrane region" description="Helical" evidence="1">
    <location>
        <begin position="31"/>
        <end position="55"/>
    </location>
</feature>
<accession>A0A847UDW2</accession>
<keyword evidence="1" id="KW-1133">Transmembrane helix</keyword>
<gene>
    <name evidence="2" type="ORF">GOC74_07070</name>
</gene>
<dbReference type="GO" id="GO:0009636">
    <property type="term" value="P:response to toxic substance"/>
    <property type="evidence" value="ECO:0007669"/>
    <property type="project" value="TreeGrafter"/>
</dbReference>
<comment type="caution">
    <text evidence="2">The sequence shown here is derived from an EMBL/GenBank/DDBJ whole genome shotgun (WGS) entry which is preliminary data.</text>
</comment>
<evidence type="ECO:0000313" key="3">
    <source>
        <dbReference type="Proteomes" id="UP000608662"/>
    </source>
</evidence>
<keyword evidence="1" id="KW-0472">Membrane</keyword>
<dbReference type="PANTHER" id="PTHR37810:SF5">
    <property type="entry name" value="IMMUNITY PROTEIN SDPI"/>
    <property type="match status" value="1"/>
</dbReference>
<dbReference type="RefSeq" id="WP_170093498.1">
    <property type="nucleotide sequence ID" value="NZ_WOYG01000001.1"/>
</dbReference>